<dbReference type="InterPro" id="IPR036513">
    <property type="entry name" value="STAS_dom_sf"/>
</dbReference>
<evidence type="ECO:0000256" key="3">
    <source>
        <dbReference type="ARBA" id="ARBA00022989"/>
    </source>
</evidence>
<keyword evidence="4 6" id="KW-0472">Membrane</keyword>
<feature type="transmembrane region" description="Helical" evidence="6">
    <location>
        <begin position="429"/>
        <end position="451"/>
    </location>
</feature>
<evidence type="ECO:0000259" key="7">
    <source>
        <dbReference type="PROSITE" id="PS50801"/>
    </source>
</evidence>
<keyword evidence="2 6" id="KW-0812">Transmembrane</keyword>
<evidence type="ECO:0000313" key="9">
    <source>
        <dbReference type="Proteomes" id="UP001212152"/>
    </source>
</evidence>
<dbReference type="InterPro" id="IPR011547">
    <property type="entry name" value="SLC26A/SulP_dom"/>
</dbReference>
<comment type="subcellular location">
    <subcellularLocation>
        <location evidence="1">Membrane</location>
        <topology evidence="1">Multi-pass membrane protein</topology>
    </subcellularLocation>
</comment>
<dbReference type="EMBL" id="JADGJQ010000022">
    <property type="protein sequence ID" value="KAJ3179127.1"/>
    <property type="molecule type" value="Genomic_DNA"/>
</dbReference>
<feature type="transmembrane region" description="Helical" evidence="6">
    <location>
        <begin position="389"/>
        <end position="409"/>
    </location>
</feature>
<dbReference type="GO" id="GO:0016020">
    <property type="term" value="C:membrane"/>
    <property type="evidence" value="ECO:0007669"/>
    <property type="project" value="UniProtKB-SubCell"/>
</dbReference>
<accession>A0AAD5TMT2</accession>
<feature type="compositionally biased region" description="Low complexity" evidence="5">
    <location>
        <begin position="826"/>
        <end position="835"/>
    </location>
</feature>
<dbReference type="CDD" id="cd07042">
    <property type="entry name" value="STAS_SulP_like_sulfate_transporter"/>
    <property type="match status" value="1"/>
</dbReference>
<dbReference type="Proteomes" id="UP001212152">
    <property type="component" value="Unassembled WGS sequence"/>
</dbReference>
<evidence type="ECO:0000256" key="5">
    <source>
        <dbReference type="SAM" id="MobiDB-lite"/>
    </source>
</evidence>
<keyword evidence="3 6" id="KW-1133">Transmembrane helix</keyword>
<dbReference type="Pfam" id="PF01740">
    <property type="entry name" value="STAS"/>
    <property type="match status" value="1"/>
</dbReference>
<feature type="region of interest" description="Disordered" evidence="5">
    <location>
        <begin position="628"/>
        <end position="664"/>
    </location>
</feature>
<dbReference type="Pfam" id="PF00916">
    <property type="entry name" value="Sulfate_transp"/>
    <property type="match status" value="1"/>
</dbReference>
<dbReference type="AlphaFoldDB" id="A0AAD5TMT2"/>
<keyword evidence="9" id="KW-1185">Reference proteome</keyword>
<feature type="transmembrane region" description="Helical" evidence="6">
    <location>
        <begin position="463"/>
        <end position="481"/>
    </location>
</feature>
<dbReference type="PANTHER" id="PTHR11814">
    <property type="entry name" value="SULFATE TRANSPORTER"/>
    <property type="match status" value="1"/>
</dbReference>
<feature type="transmembrane region" description="Helical" evidence="6">
    <location>
        <begin position="118"/>
        <end position="138"/>
    </location>
</feature>
<sequence>MSSSANASSASSLPTGPSPSLARLSTHGHDPHSAGWSPLTESTPLLPSASSAAVKDEDYNGFSDAEPEGFERTLLLDRFAAQERNDDSAGAYWKAFRTRLRYYVPVIGWLPQYRIRKYLQADIISGITVAFLLVPQGLSYSQALVRLPPVHGLYTSSIPLFIYAFLGTSRQLGIGPEALISMLVGATIREYASAKGSLPEAAGIVASSADAVGIATLLCLMVGVFTFLLGFFRLGFLDSVLSRALLRGFVLAVAIVVMIDMSEVLLGIVPPINQCGHTGQPAPSKGESESPIHKLMETVANLSAAHFLTTCLSLASITFLLGMKAMKKRYNKVKWLQIVPEILVLVVVTTALSKALAWDCQGVAILNVKGLGESSYDYPKIPSMSLAKIRALMLSAILISVIGFVESIVAAKTYSAKHNYSVSPNRELVAIGVGNIVGAVFGAFPAFGSLGRSAVNDTAGAKTQMAGFVTGTAVLCTTIWLLPLFEYLPKAVCSSIIVVAALKLVELDDVRFILRMRAWKDLGLLLMTFLTTIVLSIESGTLLSVGVSLLLVVKHTTKTRLAVMGRTLVVDPHTGATKVKYRSISDSDKVQRINDALIIRVEEGLFFGNSGQLKDRLKRIEMYGDLGVHPGEEPRRTPARRRRRRSEPVGEEDSAMEAATPRPPHAVEEHIRAVVFDFGAVTEIDASATLALLEIVEDYTYRNMEVCFVKLRESCKNAFLRSGIYAIVGPSRFFRKVRDATAYLNSLDHLNIGCDDDQTHQDSAQRQLPGIVIHAPTHHPANNNSAAALDAANQAANEWTVPNLRETFPSGSYFASYMDEAAALARRASSSSSRSSKNRRGAERDDEDDEDEDDDEDDSVHSHGFGLAAPLKTRRTREERPRVIGLFDRGNAGTD</sequence>
<proteinExistence type="predicted"/>
<evidence type="ECO:0000256" key="1">
    <source>
        <dbReference type="ARBA" id="ARBA00004141"/>
    </source>
</evidence>
<gene>
    <name evidence="8" type="primary">ST1_1</name>
    <name evidence="8" type="ORF">HDU87_003083</name>
</gene>
<protein>
    <submittedName>
        <fullName evidence="8">Solute carrier 26</fullName>
    </submittedName>
</protein>
<organism evidence="8 9">
    <name type="scientific">Geranomyces variabilis</name>
    <dbReference type="NCBI Taxonomy" id="109894"/>
    <lineage>
        <taxon>Eukaryota</taxon>
        <taxon>Fungi</taxon>
        <taxon>Fungi incertae sedis</taxon>
        <taxon>Chytridiomycota</taxon>
        <taxon>Chytridiomycota incertae sedis</taxon>
        <taxon>Chytridiomycetes</taxon>
        <taxon>Spizellomycetales</taxon>
        <taxon>Powellomycetaceae</taxon>
        <taxon>Geranomyces</taxon>
    </lineage>
</organism>
<evidence type="ECO:0000256" key="2">
    <source>
        <dbReference type="ARBA" id="ARBA00022692"/>
    </source>
</evidence>
<dbReference type="NCBIfam" id="TIGR00815">
    <property type="entry name" value="sulP"/>
    <property type="match status" value="1"/>
</dbReference>
<feature type="compositionally biased region" description="Low complexity" evidence="5">
    <location>
        <begin position="1"/>
        <end position="12"/>
    </location>
</feature>
<comment type="caution">
    <text evidence="8">The sequence shown here is derived from an EMBL/GenBank/DDBJ whole genome shotgun (WGS) entry which is preliminary data.</text>
</comment>
<reference evidence="8" key="1">
    <citation type="submission" date="2020-05" db="EMBL/GenBank/DDBJ databases">
        <title>Phylogenomic resolution of chytrid fungi.</title>
        <authorList>
            <person name="Stajich J.E."/>
            <person name="Amses K."/>
            <person name="Simmons R."/>
            <person name="Seto K."/>
            <person name="Myers J."/>
            <person name="Bonds A."/>
            <person name="Quandt C.A."/>
            <person name="Barry K."/>
            <person name="Liu P."/>
            <person name="Grigoriev I."/>
            <person name="Longcore J.E."/>
            <person name="James T.Y."/>
        </authorList>
    </citation>
    <scope>NUCLEOTIDE SEQUENCE</scope>
    <source>
        <strain evidence="8">JEL0379</strain>
    </source>
</reference>
<evidence type="ECO:0000256" key="4">
    <source>
        <dbReference type="ARBA" id="ARBA00023136"/>
    </source>
</evidence>
<dbReference type="Gene3D" id="3.30.750.24">
    <property type="entry name" value="STAS domain"/>
    <property type="match status" value="1"/>
</dbReference>
<feature type="transmembrane region" description="Helical" evidence="6">
    <location>
        <begin position="212"/>
        <end position="232"/>
    </location>
</feature>
<evidence type="ECO:0000256" key="6">
    <source>
        <dbReference type="SAM" id="Phobius"/>
    </source>
</evidence>
<feature type="transmembrane region" description="Helical" evidence="6">
    <location>
        <begin position="244"/>
        <end position="261"/>
    </location>
</feature>
<evidence type="ECO:0000313" key="8">
    <source>
        <dbReference type="EMBL" id="KAJ3179127.1"/>
    </source>
</evidence>
<dbReference type="InterPro" id="IPR001902">
    <property type="entry name" value="SLC26A/SulP_fam"/>
</dbReference>
<feature type="region of interest" description="Disordered" evidence="5">
    <location>
        <begin position="1"/>
        <end position="44"/>
    </location>
</feature>
<feature type="transmembrane region" description="Helical" evidence="6">
    <location>
        <begin position="525"/>
        <end position="553"/>
    </location>
</feature>
<dbReference type="GO" id="GO:0055085">
    <property type="term" value="P:transmembrane transport"/>
    <property type="evidence" value="ECO:0007669"/>
    <property type="project" value="InterPro"/>
</dbReference>
<feature type="transmembrane region" description="Helical" evidence="6">
    <location>
        <begin position="304"/>
        <end position="322"/>
    </location>
</feature>
<dbReference type="SUPFAM" id="SSF52091">
    <property type="entry name" value="SpoIIaa-like"/>
    <property type="match status" value="1"/>
</dbReference>
<dbReference type="InterPro" id="IPR002645">
    <property type="entry name" value="STAS_dom"/>
</dbReference>
<name>A0AAD5TMT2_9FUNG</name>
<feature type="region of interest" description="Disordered" evidence="5">
    <location>
        <begin position="826"/>
        <end position="895"/>
    </location>
</feature>
<feature type="compositionally biased region" description="Acidic residues" evidence="5">
    <location>
        <begin position="844"/>
        <end position="858"/>
    </location>
</feature>
<feature type="domain" description="STAS" evidence="7">
    <location>
        <begin position="586"/>
        <end position="744"/>
    </location>
</feature>
<dbReference type="PROSITE" id="PS50801">
    <property type="entry name" value="STAS"/>
    <property type="match status" value="1"/>
</dbReference>